<name>A0A444XFP1_ARAHY</name>
<dbReference type="STRING" id="3818.A0A444XFP1"/>
<accession>A0A444XFP1</accession>
<dbReference type="EMBL" id="SDMP01000019">
    <property type="protein sequence ID" value="RYQ88283.1"/>
    <property type="molecule type" value="Genomic_DNA"/>
</dbReference>
<dbReference type="Pfam" id="PF00638">
    <property type="entry name" value="Ran_BP1"/>
    <property type="match status" value="1"/>
</dbReference>
<keyword evidence="4" id="KW-1185">Reference proteome</keyword>
<dbReference type="Proteomes" id="UP000289738">
    <property type="component" value="Chromosome B09"/>
</dbReference>
<sequence>MREEEPLPKASPPLEELRSSPSPWRGKRTCSRRASHRRASWLPMREPREPLPSREGGRARGSPQCDRCRSWKTKFYRFDKKGNRWKERTDGTIKFLKNKVSSKVWLLI</sequence>
<evidence type="ECO:0000259" key="2">
    <source>
        <dbReference type="PROSITE" id="PS50196"/>
    </source>
</evidence>
<feature type="region of interest" description="Disordered" evidence="1">
    <location>
        <begin position="1"/>
        <end position="66"/>
    </location>
</feature>
<feature type="compositionally biased region" description="Basic residues" evidence="1">
    <location>
        <begin position="25"/>
        <end position="39"/>
    </location>
</feature>
<gene>
    <name evidence="3" type="ORF">Ahy_B09g095564</name>
</gene>
<evidence type="ECO:0000313" key="3">
    <source>
        <dbReference type="EMBL" id="RYQ88283.1"/>
    </source>
</evidence>
<organism evidence="3 4">
    <name type="scientific">Arachis hypogaea</name>
    <name type="common">Peanut</name>
    <dbReference type="NCBI Taxonomy" id="3818"/>
    <lineage>
        <taxon>Eukaryota</taxon>
        <taxon>Viridiplantae</taxon>
        <taxon>Streptophyta</taxon>
        <taxon>Embryophyta</taxon>
        <taxon>Tracheophyta</taxon>
        <taxon>Spermatophyta</taxon>
        <taxon>Magnoliopsida</taxon>
        <taxon>eudicotyledons</taxon>
        <taxon>Gunneridae</taxon>
        <taxon>Pentapetalae</taxon>
        <taxon>rosids</taxon>
        <taxon>fabids</taxon>
        <taxon>Fabales</taxon>
        <taxon>Fabaceae</taxon>
        <taxon>Papilionoideae</taxon>
        <taxon>50 kb inversion clade</taxon>
        <taxon>dalbergioids sensu lato</taxon>
        <taxon>Dalbergieae</taxon>
        <taxon>Pterocarpus clade</taxon>
        <taxon>Arachis</taxon>
    </lineage>
</organism>
<evidence type="ECO:0000256" key="1">
    <source>
        <dbReference type="SAM" id="MobiDB-lite"/>
    </source>
</evidence>
<dbReference type="AlphaFoldDB" id="A0A444XFP1"/>
<comment type="caution">
    <text evidence="3">The sequence shown here is derived from an EMBL/GenBank/DDBJ whole genome shotgun (WGS) entry which is preliminary data.</text>
</comment>
<evidence type="ECO:0000313" key="4">
    <source>
        <dbReference type="Proteomes" id="UP000289738"/>
    </source>
</evidence>
<dbReference type="PROSITE" id="PS50196">
    <property type="entry name" value="RANBD1"/>
    <property type="match status" value="1"/>
</dbReference>
<reference evidence="3 4" key="1">
    <citation type="submission" date="2019-01" db="EMBL/GenBank/DDBJ databases">
        <title>Sequencing of cultivated peanut Arachis hypogaea provides insights into genome evolution and oil improvement.</title>
        <authorList>
            <person name="Chen X."/>
        </authorList>
    </citation>
    <scope>NUCLEOTIDE SEQUENCE [LARGE SCALE GENOMIC DNA]</scope>
    <source>
        <strain evidence="4">cv. Fuhuasheng</strain>
        <tissue evidence="3">Leaves</tissue>
    </source>
</reference>
<protein>
    <recommendedName>
        <fullName evidence="2">RanBD1 domain-containing protein</fullName>
    </recommendedName>
</protein>
<dbReference type="SUPFAM" id="SSF50729">
    <property type="entry name" value="PH domain-like"/>
    <property type="match status" value="1"/>
</dbReference>
<dbReference type="Gene3D" id="2.30.29.30">
    <property type="entry name" value="Pleckstrin-homology domain (PH domain)/Phosphotyrosine-binding domain (PTB)"/>
    <property type="match status" value="1"/>
</dbReference>
<dbReference type="InterPro" id="IPR011993">
    <property type="entry name" value="PH-like_dom_sf"/>
</dbReference>
<proteinExistence type="predicted"/>
<feature type="compositionally biased region" description="Basic and acidic residues" evidence="1">
    <location>
        <begin position="45"/>
        <end position="58"/>
    </location>
</feature>
<dbReference type="InterPro" id="IPR000156">
    <property type="entry name" value="Ran_bind_dom"/>
</dbReference>
<feature type="domain" description="RanBD1" evidence="2">
    <location>
        <begin position="44"/>
        <end position="108"/>
    </location>
</feature>